<evidence type="ECO:0000313" key="12">
    <source>
        <dbReference type="Proteomes" id="UP001054945"/>
    </source>
</evidence>
<keyword evidence="5 8" id="KW-1015">Disulfide bond</keyword>
<keyword evidence="3" id="KW-0732">Signal</keyword>
<name>A0AAV4PJ10_CAEEX</name>
<dbReference type="GO" id="GO:0005604">
    <property type="term" value="C:basement membrane"/>
    <property type="evidence" value="ECO:0007669"/>
    <property type="project" value="TreeGrafter"/>
</dbReference>
<dbReference type="SMART" id="SM00180">
    <property type="entry name" value="EGF_Lam"/>
    <property type="match status" value="3"/>
</dbReference>
<dbReference type="InterPro" id="IPR002049">
    <property type="entry name" value="LE_dom"/>
</dbReference>
<evidence type="ECO:0000256" key="2">
    <source>
        <dbReference type="ARBA" id="ARBA00022525"/>
    </source>
</evidence>
<protein>
    <submittedName>
        <fullName evidence="11">Laminin subunit alpha-2</fullName>
    </submittedName>
</protein>
<dbReference type="SUPFAM" id="SSF57196">
    <property type="entry name" value="EGF/Laminin"/>
    <property type="match status" value="3"/>
</dbReference>
<keyword evidence="7 8" id="KW-0424">Laminin EGF-like domain</keyword>
<comment type="subcellular location">
    <subcellularLocation>
        <location evidence="1">Secreted</location>
    </subcellularLocation>
</comment>
<keyword evidence="6" id="KW-0325">Glycoprotein</keyword>
<organism evidence="11 12">
    <name type="scientific">Caerostris extrusa</name>
    <name type="common">Bark spider</name>
    <name type="synonym">Caerostris bankana</name>
    <dbReference type="NCBI Taxonomy" id="172846"/>
    <lineage>
        <taxon>Eukaryota</taxon>
        <taxon>Metazoa</taxon>
        <taxon>Ecdysozoa</taxon>
        <taxon>Arthropoda</taxon>
        <taxon>Chelicerata</taxon>
        <taxon>Arachnida</taxon>
        <taxon>Araneae</taxon>
        <taxon>Araneomorphae</taxon>
        <taxon>Entelegynae</taxon>
        <taxon>Araneoidea</taxon>
        <taxon>Araneidae</taxon>
        <taxon>Caerostris</taxon>
    </lineage>
</organism>
<dbReference type="InterPro" id="IPR050440">
    <property type="entry name" value="Laminin/Netrin_ECM"/>
</dbReference>
<feature type="disulfide bond" evidence="8">
    <location>
        <begin position="394"/>
        <end position="403"/>
    </location>
</feature>
<dbReference type="SMART" id="SM00136">
    <property type="entry name" value="LamNT"/>
    <property type="match status" value="1"/>
</dbReference>
<dbReference type="PANTHER" id="PTHR10574">
    <property type="entry name" value="NETRIN/LAMININ-RELATED"/>
    <property type="match status" value="1"/>
</dbReference>
<dbReference type="CDD" id="cd00055">
    <property type="entry name" value="EGF_Lam"/>
    <property type="match status" value="2"/>
</dbReference>
<feature type="disulfide bond" evidence="8">
    <location>
        <begin position="376"/>
        <end position="388"/>
    </location>
</feature>
<keyword evidence="12" id="KW-1185">Reference proteome</keyword>
<evidence type="ECO:0000256" key="5">
    <source>
        <dbReference type="ARBA" id="ARBA00023157"/>
    </source>
</evidence>
<proteinExistence type="predicted"/>
<dbReference type="Gene3D" id="2.170.300.10">
    <property type="entry name" value="Tie2 ligand-binding domain superfamily"/>
    <property type="match status" value="2"/>
</dbReference>
<dbReference type="PROSITE" id="PS01248">
    <property type="entry name" value="EGF_LAM_1"/>
    <property type="match status" value="2"/>
</dbReference>
<evidence type="ECO:0000259" key="9">
    <source>
        <dbReference type="PROSITE" id="PS50027"/>
    </source>
</evidence>
<dbReference type="Pfam" id="PF00053">
    <property type="entry name" value="EGF_laminin"/>
    <property type="match status" value="4"/>
</dbReference>
<dbReference type="GO" id="GO:0005576">
    <property type="term" value="C:extracellular region"/>
    <property type="evidence" value="ECO:0007669"/>
    <property type="project" value="UniProtKB-SubCell"/>
</dbReference>
<accession>A0AAV4PJ10</accession>
<comment type="caution">
    <text evidence="11">The sequence shown here is derived from an EMBL/GenBank/DDBJ whole genome shotgun (WGS) entry which is preliminary data.</text>
</comment>
<dbReference type="PROSITE" id="PS51117">
    <property type="entry name" value="LAMININ_NTER"/>
    <property type="match status" value="1"/>
</dbReference>
<evidence type="ECO:0000313" key="11">
    <source>
        <dbReference type="EMBL" id="GIX96619.1"/>
    </source>
</evidence>
<reference evidence="11 12" key="1">
    <citation type="submission" date="2021-06" db="EMBL/GenBank/DDBJ databases">
        <title>Caerostris extrusa draft genome.</title>
        <authorList>
            <person name="Kono N."/>
            <person name="Arakawa K."/>
        </authorList>
    </citation>
    <scope>NUCLEOTIDE SEQUENCE [LARGE SCALE GENOMIC DNA]</scope>
</reference>
<dbReference type="PANTHER" id="PTHR10574:SF436">
    <property type="entry name" value="LAMININ SUBUNIT ALPHA-2"/>
    <property type="match status" value="1"/>
</dbReference>
<keyword evidence="4" id="KW-0677">Repeat</keyword>
<evidence type="ECO:0000256" key="7">
    <source>
        <dbReference type="ARBA" id="ARBA00023292"/>
    </source>
</evidence>
<dbReference type="Gene3D" id="2.10.25.10">
    <property type="entry name" value="Laminin"/>
    <property type="match status" value="2"/>
</dbReference>
<dbReference type="GO" id="GO:0007411">
    <property type="term" value="P:axon guidance"/>
    <property type="evidence" value="ECO:0007669"/>
    <property type="project" value="TreeGrafter"/>
</dbReference>
<dbReference type="PROSITE" id="PS50027">
    <property type="entry name" value="EGF_LAM_2"/>
    <property type="match status" value="1"/>
</dbReference>
<keyword evidence="2" id="KW-0964">Secreted</keyword>
<dbReference type="GO" id="GO:0009887">
    <property type="term" value="P:animal organ morphogenesis"/>
    <property type="evidence" value="ECO:0007669"/>
    <property type="project" value="TreeGrafter"/>
</dbReference>
<evidence type="ECO:0000256" key="1">
    <source>
        <dbReference type="ARBA" id="ARBA00004613"/>
    </source>
</evidence>
<feature type="domain" description="Laminin EGF-like" evidence="9">
    <location>
        <begin position="376"/>
        <end position="423"/>
    </location>
</feature>
<dbReference type="InterPro" id="IPR000034">
    <property type="entry name" value="Laminin_IV"/>
</dbReference>
<dbReference type="Pfam" id="PF00055">
    <property type="entry name" value="Laminin_N"/>
    <property type="match status" value="1"/>
</dbReference>
<evidence type="ECO:0000259" key="10">
    <source>
        <dbReference type="PROSITE" id="PS51117"/>
    </source>
</evidence>
<dbReference type="FunFam" id="2.10.25.10:FF:000090">
    <property type="entry name" value="laminin subunit alpha"/>
    <property type="match status" value="1"/>
</dbReference>
<feature type="domain" description="Laminin N-terminal" evidence="10">
    <location>
        <begin position="1"/>
        <end position="189"/>
    </location>
</feature>
<dbReference type="Pfam" id="PF00052">
    <property type="entry name" value="Laminin_B"/>
    <property type="match status" value="1"/>
</dbReference>
<sequence>MPLVGETGPEVYCKLVEHVFRNENDKESQDQCGTCDASPSPDKSTLLKMQLMVYQIAYVIVKSAISPRPGNWILERSLDGIIYKPWQYYALSDNECWEVYGIRPTIGQPHYRMDDEVICTSYYSKLNPLENGEIHTSLVNGRPGVDGPSSKLMTLHADLMSLQIGGEHIDPSVSRRHFYSIKDISVGGQCACSGHADTCSTDLSTGKLQCKCEHNTCGENCDQCCPLYNQKPWNHGTSEKAGVCEKCECHGHSDQCHYEQIVAEKRMSINTDGKYEGGGVCDKCKVNFNFIIQRASTVSNVMMDTIGHQMFQKITQKPCRKCQCSGPGMTGLCVKDDSHLMEGFEPGDCLCKPGFAGKNCDSCDIGFKNYPRCEPCPCHSAGTIGAVCEGDCVCKTHVEGSRCDRCSQGFYHLSADNPDGCSQCFCFGMSDECTESDWGVTILYSYGSDLTFTLSYVVARGDTSGTYTESADVVLEGNNQQIGYNWGVRPEFDEVAISVPLREQGAKFHTDQIEGRLHNIGMEIASKDSKSLRKIGSVEKCVCPVGYAGLSCELCAPGYKSVTGPKIGHVCERCDCYNHAESIVCIIQLVEKCDRCIRGYYGNATIGTPDDCKPCACPLENPENNFSPTCYAVQTPTGRQ</sequence>
<dbReference type="GO" id="GO:0009888">
    <property type="term" value="P:tissue development"/>
    <property type="evidence" value="ECO:0007669"/>
    <property type="project" value="TreeGrafter"/>
</dbReference>
<gene>
    <name evidence="11" type="primary">Lama2</name>
    <name evidence="11" type="ORF">CEXT_51991</name>
</gene>
<dbReference type="Gene3D" id="2.60.120.260">
    <property type="entry name" value="Galactose-binding domain-like"/>
    <property type="match status" value="1"/>
</dbReference>
<dbReference type="EMBL" id="BPLR01004669">
    <property type="protein sequence ID" value="GIX96619.1"/>
    <property type="molecule type" value="Genomic_DNA"/>
</dbReference>
<evidence type="ECO:0000256" key="4">
    <source>
        <dbReference type="ARBA" id="ARBA00022737"/>
    </source>
</evidence>
<evidence type="ECO:0000256" key="6">
    <source>
        <dbReference type="ARBA" id="ARBA00023180"/>
    </source>
</evidence>
<evidence type="ECO:0000256" key="8">
    <source>
        <dbReference type="PROSITE-ProRule" id="PRU00460"/>
    </source>
</evidence>
<dbReference type="GO" id="GO:0005201">
    <property type="term" value="F:extracellular matrix structural constituent"/>
    <property type="evidence" value="ECO:0007669"/>
    <property type="project" value="TreeGrafter"/>
</dbReference>
<evidence type="ECO:0000256" key="3">
    <source>
        <dbReference type="ARBA" id="ARBA00022729"/>
    </source>
</evidence>
<dbReference type="InterPro" id="IPR008211">
    <property type="entry name" value="Laminin_N"/>
</dbReference>
<comment type="caution">
    <text evidence="8">Lacks conserved residue(s) required for the propagation of feature annotation.</text>
</comment>
<dbReference type="AlphaFoldDB" id="A0AAV4PJ10"/>
<dbReference type="Proteomes" id="UP001054945">
    <property type="component" value="Unassembled WGS sequence"/>
</dbReference>